<accession>A0AAE4F0Q8</accession>
<sequence length="127" mass="14359">MTTDPSFAIPAHPQRRFPHGSGVEYEGGTEFRLTPDRERATAELADTVVDILTDGPYRYGDFHDLPMPLWLVRDEETADVFRVAVRDGTVRLHVLPTTESDGLRRFFERLCDTSEGGSWAVQRHVDG</sequence>
<reference evidence="1 2" key="1">
    <citation type="submission" date="2022-06" db="EMBL/GenBank/DDBJ databases">
        <title>Haloarcula sp. a new haloarchaeum isolate from saline soil.</title>
        <authorList>
            <person name="Strakova D."/>
            <person name="Galisteo C."/>
            <person name="Sanchez-Porro C."/>
            <person name="Ventosa A."/>
        </authorList>
    </citation>
    <scope>NUCLEOTIDE SEQUENCE [LARGE SCALE GENOMIC DNA]</scope>
    <source>
        <strain evidence="1 2">S1AR25-5A</strain>
    </source>
</reference>
<dbReference type="AlphaFoldDB" id="A0AAE4F0Q8"/>
<evidence type="ECO:0000313" key="1">
    <source>
        <dbReference type="EMBL" id="MDS0222677.1"/>
    </source>
</evidence>
<gene>
    <name evidence="1" type="ORF">NDI54_15125</name>
</gene>
<keyword evidence="2" id="KW-1185">Reference proteome</keyword>
<proteinExistence type="predicted"/>
<dbReference type="RefSeq" id="WP_310897291.1">
    <property type="nucleotide sequence ID" value="NZ_JAMQOM010000006.1"/>
</dbReference>
<dbReference type="EMBL" id="JAMQOM010000006">
    <property type="protein sequence ID" value="MDS0222677.1"/>
    <property type="molecule type" value="Genomic_DNA"/>
</dbReference>
<evidence type="ECO:0000313" key="2">
    <source>
        <dbReference type="Proteomes" id="UP001253439"/>
    </source>
</evidence>
<dbReference type="Proteomes" id="UP001253439">
    <property type="component" value="Unassembled WGS sequence"/>
</dbReference>
<organism evidence="1 2">
    <name type="scientific">Haloarcula terrestris</name>
    <dbReference type="NCBI Taxonomy" id="2950533"/>
    <lineage>
        <taxon>Archaea</taxon>
        <taxon>Methanobacteriati</taxon>
        <taxon>Methanobacteriota</taxon>
        <taxon>Stenosarchaea group</taxon>
        <taxon>Halobacteria</taxon>
        <taxon>Halobacteriales</taxon>
        <taxon>Haloarculaceae</taxon>
        <taxon>Haloarcula</taxon>
    </lineage>
</organism>
<comment type="caution">
    <text evidence="1">The sequence shown here is derived from an EMBL/GenBank/DDBJ whole genome shotgun (WGS) entry which is preliminary data.</text>
</comment>
<name>A0AAE4F0Q8_9EURY</name>
<protein>
    <submittedName>
        <fullName evidence="1">Uncharacterized protein</fullName>
    </submittedName>
</protein>